<evidence type="ECO:0000313" key="2">
    <source>
        <dbReference type="EMBL" id="UQY45062.1"/>
    </source>
</evidence>
<dbReference type="Proteomes" id="UP001056635">
    <property type="component" value="Chromosome"/>
</dbReference>
<evidence type="ECO:0000313" key="3">
    <source>
        <dbReference type="Proteomes" id="UP001056635"/>
    </source>
</evidence>
<feature type="region of interest" description="Disordered" evidence="1">
    <location>
        <begin position="36"/>
        <end position="63"/>
    </location>
</feature>
<reference evidence="2" key="1">
    <citation type="submission" date="2021-09" db="EMBL/GenBank/DDBJ databases">
        <title>First case of bloodstream infection caused by Mixta hanseatica sp. nov., a member of the Erwiniaceae family.</title>
        <authorList>
            <person name="Both A."/>
            <person name="Huang J."/>
            <person name="Wenzel P."/>
            <person name="Aepfelbacher M."/>
            <person name="Rohde H."/>
            <person name="Christner M."/>
            <person name="Hentschke M."/>
        </authorList>
    </citation>
    <scope>NUCLEOTIDE SEQUENCE</scope>
    <source>
        <strain evidence="2">X22927</strain>
    </source>
</reference>
<gene>
    <name evidence="2" type="ORF">K6958_05105</name>
</gene>
<accession>A0ABY4RC90</accession>
<evidence type="ECO:0000256" key="1">
    <source>
        <dbReference type="SAM" id="MobiDB-lite"/>
    </source>
</evidence>
<proteinExistence type="predicted"/>
<dbReference type="RefSeq" id="WP_249893642.1">
    <property type="nucleotide sequence ID" value="NZ_CP082904.1"/>
</dbReference>
<dbReference type="EMBL" id="CP082904">
    <property type="protein sequence ID" value="UQY45062.1"/>
    <property type="molecule type" value="Genomic_DNA"/>
</dbReference>
<name>A0ABY4RC90_9GAMM</name>
<keyword evidence="3" id="KW-1185">Reference proteome</keyword>
<evidence type="ECO:0008006" key="4">
    <source>
        <dbReference type="Google" id="ProtNLM"/>
    </source>
</evidence>
<organism evidence="2 3">
    <name type="scientific">Mixta hanseatica</name>
    <dbReference type="NCBI Taxonomy" id="2872648"/>
    <lineage>
        <taxon>Bacteria</taxon>
        <taxon>Pseudomonadati</taxon>
        <taxon>Pseudomonadota</taxon>
        <taxon>Gammaproteobacteria</taxon>
        <taxon>Enterobacterales</taxon>
        <taxon>Erwiniaceae</taxon>
        <taxon>Mixta</taxon>
    </lineage>
</organism>
<protein>
    <recommendedName>
        <fullName evidence="4">Phage protein</fullName>
    </recommendedName>
</protein>
<sequence>MKLIAIKPIYVDGSVRTEGVEFETLEQHGRELINKGYASQVSEGDPAEPQPEGDKPKSKAKSK</sequence>